<accession>A0A218VSL0</accession>
<dbReference type="PANTHER" id="PTHR26312:SF221">
    <property type="entry name" value="OS04G0510600 PROTEIN"/>
    <property type="match status" value="1"/>
</dbReference>
<dbReference type="Pfam" id="PF25474">
    <property type="entry name" value="TPR_TmcB"/>
    <property type="match status" value="1"/>
</dbReference>
<dbReference type="EMBL" id="PGOL01002990">
    <property type="protein sequence ID" value="PKI43731.1"/>
    <property type="molecule type" value="Genomic_DNA"/>
</dbReference>
<feature type="domain" description="TmcB/TmcC TPR repeats" evidence="1">
    <location>
        <begin position="272"/>
        <end position="318"/>
    </location>
</feature>
<evidence type="ECO:0000313" key="4">
    <source>
        <dbReference type="Proteomes" id="UP000197138"/>
    </source>
</evidence>
<reference evidence="3 5" key="3">
    <citation type="submission" date="2017-11" db="EMBL/GenBank/DDBJ databases">
        <title>De-novo sequencing of pomegranate (Punica granatum L.) genome.</title>
        <authorList>
            <person name="Akparov Z."/>
            <person name="Amiraslanov A."/>
            <person name="Hajiyeva S."/>
            <person name="Abbasov M."/>
            <person name="Kaur K."/>
            <person name="Hamwieh A."/>
            <person name="Solovyev V."/>
            <person name="Salamov A."/>
            <person name="Braich B."/>
            <person name="Kosarev P."/>
            <person name="Mahmoud A."/>
            <person name="Hajiyev E."/>
            <person name="Babayeva S."/>
            <person name="Izzatullayeva V."/>
            <person name="Mammadov A."/>
            <person name="Mammadov A."/>
            <person name="Sharifova S."/>
            <person name="Ojaghi J."/>
            <person name="Eynullazada K."/>
            <person name="Bayramov B."/>
            <person name="Abdulazimova A."/>
            <person name="Shahmuradov I."/>
        </authorList>
    </citation>
    <scope>NUCLEOTIDE SEQUENCE [LARGE SCALE GENOMIC DNA]</scope>
    <source>
        <strain evidence="3">AG2017</strain>
        <strain evidence="5">cv. AG2017</strain>
        <tissue evidence="3">Leaf</tissue>
    </source>
</reference>
<proteinExistence type="predicted"/>
<dbReference type="Gene3D" id="1.25.40.10">
    <property type="entry name" value="Tetratricopeptide repeat domain"/>
    <property type="match status" value="2"/>
</dbReference>
<dbReference type="Proteomes" id="UP000233551">
    <property type="component" value="Unassembled WGS sequence"/>
</dbReference>
<dbReference type="EMBL" id="MTKT01006103">
    <property type="protein sequence ID" value="OWM63279.1"/>
    <property type="molecule type" value="Genomic_DNA"/>
</dbReference>
<dbReference type="InterPro" id="IPR011990">
    <property type="entry name" value="TPR-like_helical_dom_sf"/>
</dbReference>
<dbReference type="GO" id="GO:0006396">
    <property type="term" value="P:RNA processing"/>
    <property type="evidence" value="ECO:0007669"/>
    <property type="project" value="InterPro"/>
</dbReference>
<keyword evidence="5" id="KW-1185">Reference proteome</keyword>
<evidence type="ECO:0000313" key="5">
    <source>
        <dbReference type="Proteomes" id="UP000233551"/>
    </source>
</evidence>
<evidence type="ECO:0000313" key="2">
    <source>
        <dbReference type="EMBL" id="OWM63279.1"/>
    </source>
</evidence>
<dbReference type="GeneID" id="116188871"/>
<dbReference type="InterPro" id="IPR057352">
    <property type="entry name" value="TPR_TmcB/C"/>
</dbReference>
<dbReference type="InterPro" id="IPR003107">
    <property type="entry name" value="HAT"/>
</dbReference>
<sequence length="396" mass="44484">MLQTVPSLSIFACVDGDGDGEQRIQNSENLEAGEDGLHRTVTIGDGIADAAGGSDFSFVSGNGNMDLIKEEKEEDEDIRLDLVHNLDSRQEVEPVSPPMYLATGLGIDSVDFGSSLELVLPKFDGDEDMEEYYKRMVDDFPCHPFFLRKYAQILQSKGDLDVAEDYFFRATLADPDSTEILLEYAQFVWEVRHDCERALTYFEHATQVAPQDSNVLAAYARFVWQEESENEADGGQVPHKKIRDGLNISNTGEGKENQLSNLAVDPENGFKTEEDYKRLIEENPQNPSVLRNYAQFLHQSKGDHEGAEVMYSRAIEADPTNGEALVMYAKLVWQLHHDFHKASCFFERAVEASPQDSQILGAYASFVWETDKDEEEGQDHVHELPPLDEAISTVIT</sequence>
<dbReference type="STRING" id="22663.A0A218VSL0"/>
<dbReference type="AlphaFoldDB" id="A0A218VSL0"/>
<dbReference type="PANTHER" id="PTHR26312">
    <property type="entry name" value="TETRATRICOPEPTIDE REPEAT PROTEIN 5"/>
    <property type="match status" value="1"/>
</dbReference>
<evidence type="ECO:0000313" key="3">
    <source>
        <dbReference type="EMBL" id="PKI43731.1"/>
    </source>
</evidence>
<organism evidence="2 4">
    <name type="scientific">Punica granatum</name>
    <name type="common">Pomegranate</name>
    <dbReference type="NCBI Taxonomy" id="22663"/>
    <lineage>
        <taxon>Eukaryota</taxon>
        <taxon>Viridiplantae</taxon>
        <taxon>Streptophyta</taxon>
        <taxon>Embryophyta</taxon>
        <taxon>Tracheophyta</taxon>
        <taxon>Spermatophyta</taxon>
        <taxon>Magnoliopsida</taxon>
        <taxon>eudicotyledons</taxon>
        <taxon>Gunneridae</taxon>
        <taxon>Pentapetalae</taxon>
        <taxon>rosids</taxon>
        <taxon>malvids</taxon>
        <taxon>Myrtales</taxon>
        <taxon>Lythraceae</taxon>
        <taxon>Punica</taxon>
    </lineage>
</organism>
<gene>
    <name evidence="2" type="ORF">CDL15_Pgr022024</name>
    <name evidence="3" type="ORF">CRG98_035878</name>
</gene>
<reference evidence="4" key="1">
    <citation type="journal article" date="2017" name="Plant J.">
        <title>The pomegranate (Punica granatum L.) genome and the genomics of punicalagin biosynthesis.</title>
        <authorList>
            <person name="Qin G."/>
            <person name="Xu C."/>
            <person name="Ming R."/>
            <person name="Tang H."/>
            <person name="Guyot R."/>
            <person name="Kramer E.M."/>
            <person name="Hu Y."/>
            <person name="Yi X."/>
            <person name="Qi Y."/>
            <person name="Xu X."/>
            <person name="Gao Z."/>
            <person name="Pan H."/>
            <person name="Jian J."/>
            <person name="Tian Y."/>
            <person name="Yue Z."/>
            <person name="Xu Y."/>
        </authorList>
    </citation>
    <scope>NUCLEOTIDE SEQUENCE [LARGE SCALE GENOMIC DNA]</scope>
    <source>
        <strain evidence="4">cv. Dabenzi</strain>
    </source>
</reference>
<protein>
    <recommendedName>
        <fullName evidence="1">TmcB/TmcC TPR repeats domain-containing protein</fullName>
    </recommendedName>
</protein>
<dbReference type="SUPFAM" id="SSF48452">
    <property type="entry name" value="TPR-like"/>
    <property type="match status" value="2"/>
</dbReference>
<dbReference type="OrthoDB" id="1919713at2759"/>
<name>A0A218VSL0_PUNGR</name>
<evidence type="ECO:0000259" key="1">
    <source>
        <dbReference type="Pfam" id="PF25474"/>
    </source>
</evidence>
<dbReference type="Proteomes" id="UP000197138">
    <property type="component" value="Unassembled WGS sequence"/>
</dbReference>
<reference evidence="2" key="2">
    <citation type="submission" date="2017-06" db="EMBL/GenBank/DDBJ databases">
        <title>The pomegranate genome and the genomics of punicalagin biosynthesis.</title>
        <authorList>
            <person name="Xu C."/>
        </authorList>
    </citation>
    <scope>NUCLEOTIDE SEQUENCE [LARGE SCALE GENOMIC DNA]</scope>
    <source>
        <tissue evidence="2">Fresh leaf</tissue>
    </source>
</reference>
<comment type="caution">
    <text evidence="2">The sequence shown here is derived from an EMBL/GenBank/DDBJ whole genome shotgun (WGS) entry which is preliminary data.</text>
</comment>
<dbReference type="SMART" id="SM00386">
    <property type="entry name" value="HAT"/>
    <property type="match status" value="5"/>
</dbReference>